<dbReference type="AlphaFoldDB" id="A0A087ECI3"/>
<evidence type="ECO:0000259" key="7">
    <source>
        <dbReference type="PROSITE" id="PS50928"/>
    </source>
</evidence>
<keyword evidence="3 6" id="KW-0812">Transmembrane</keyword>
<dbReference type="SUPFAM" id="SSF161098">
    <property type="entry name" value="MetI-like"/>
    <property type="match status" value="1"/>
</dbReference>
<dbReference type="OrthoDB" id="5244012at2"/>
<dbReference type="STRING" id="356829.BITS_0157"/>
<dbReference type="InterPro" id="IPR051204">
    <property type="entry name" value="ABC_transp_perm/SBD"/>
</dbReference>
<dbReference type="Gene3D" id="1.10.3720.10">
    <property type="entry name" value="MetI-like"/>
    <property type="match status" value="1"/>
</dbReference>
<evidence type="ECO:0000256" key="2">
    <source>
        <dbReference type="ARBA" id="ARBA00022448"/>
    </source>
</evidence>
<protein>
    <submittedName>
        <fullName evidence="8">Osmoprotectant (Glycine betaine/carnitine/choline/L-proline) ABC transporter,inner membrane subunit</fullName>
    </submittedName>
</protein>
<proteinExistence type="inferred from homology"/>
<keyword evidence="5 6" id="KW-0472">Membrane</keyword>
<comment type="caution">
    <text evidence="8">The sequence shown here is derived from an EMBL/GenBank/DDBJ whole genome shotgun (WGS) entry which is preliminary data.</text>
</comment>
<dbReference type="InterPro" id="IPR035906">
    <property type="entry name" value="MetI-like_sf"/>
</dbReference>
<feature type="transmembrane region" description="Helical" evidence="6">
    <location>
        <begin position="189"/>
        <end position="209"/>
    </location>
</feature>
<keyword evidence="2 6" id="KW-0813">Transport</keyword>
<dbReference type="GO" id="GO:0055085">
    <property type="term" value="P:transmembrane transport"/>
    <property type="evidence" value="ECO:0007669"/>
    <property type="project" value="InterPro"/>
</dbReference>
<sequence>MTLINSAWQWFINPANWSGSGSIPLRIGQHFLVSLVAVLIAAIIAIPTGVAIGHTGRGKSVIAGITGAMRAIPTLGLLTLFGLLIGIGIGAPLLALIVLAIPSLLAGAYSGVESVDTTSIQAARAIGFTTWGIVSRVELPLASPLIVGGIRSAVLQVIATSTLAAYTADMGLGRYIFAGLKTRDYGQMLGGAILVTVMALLAEILFAWLQRYADNQAHPRSE</sequence>
<dbReference type="Proteomes" id="UP000029080">
    <property type="component" value="Unassembled WGS sequence"/>
</dbReference>
<keyword evidence="9" id="KW-1185">Reference proteome</keyword>
<dbReference type="EMBL" id="JGZU01000015">
    <property type="protein sequence ID" value="KFJ05484.1"/>
    <property type="molecule type" value="Genomic_DNA"/>
</dbReference>
<organism evidence="8 9">
    <name type="scientific">Bifidobacterium tsurumiense</name>
    <dbReference type="NCBI Taxonomy" id="356829"/>
    <lineage>
        <taxon>Bacteria</taxon>
        <taxon>Bacillati</taxon>
        <taxon>Actinomycetota</taxon>
        <taxon>Actinomycetes</taxon>
        <taxon>Bifidobacteriales</taxon>
        <taxon>Bifidobacteriaceae</taxon>
        <taxon>Bifidobacterium</taxon>
    </lineage>
</organism>
<dbReference type="GO" id="GO:0031460">
    <property type="term" value="P:glycine betaine transport"/>
    <property type="evidence" value="ECO:0007669"/>
    <property type="project" value="TreeGrafter"/>
</dbReference>
<dbReference type="Pfam" id="PF00528">
    <property type="entry name" value="BPD_transp_1"/>
    <property type="match status" value="1"/>
</dbReference>
<evidence type="ECO:0000313" key="8">
    <source>
        <dbReference type="EMBL" id="KFJ05484.1"/>
    </source>
</evidence>
<feature type="transmembrane region" description="Helical" evidence="6">
    <location>
        <begin position="31"/>
        <end position="54"/>
    </location>
</feature>
<dbReference type="eggNOG" id="COG1174">
    <property type="taxonomic scope" value="Bacteria"/>
</dbReference>
<evidence type="ECO:0000256" key="4">
    <source>
        <dbReference type="ARBA" id="ARBA00022989"/>
    </source>
</evidence>
<comment type="subcellular location">
    <subcellularLocation>
        <location evidence="6">Cell membrane</location>
        <topology evidence="6">Multi-pass membrane protein</topology>
    </subcellularLocation>
    <subcellularLocation>
        <location evidence="1">Membrane</location>
        <topology evidence="1">Multi-pass membrane protein</topology>
    </subcellularLocation>
</comment>
<dbReference type="PROSITE" id="PS50928">
    <property type="entry name" value="ABC_TM1"/>
    <property type="match status" value="1"/>
</dbReference>
<dbReference type="InterPro" id="IPR000515">
    <property type="entry name" value="MetI-like"/>
</dbReference>
<evidence type="ECO:0000313" key="9">
    <source>
        <dbReference type="Proteomes" id="UP000029080"/>
    </source>
</evidence>
<dbReference type="GO" id="GO:0005886">
    <property type="term" value="C:plasma membrane"/>
    <property type="evidence" value="ECO:0007669"/>
    <property type="project" value="UniProtKB-SubCell"/>
</dbReference>
<reference evidence="8 9" key="1">
    <citation type="submission" date="2014-03" db="EMBL/GenBank/DDBJ databases">
        <title>Genomics of Bifidobacteria.</title>
        <authorList>
            <person name="Ventura M."/>
            <person name="Milani C."/>
            <person name="Lugli G.A."/>
        </authorList>
    </citation>
    <scope>NUCLEOTIDE SEQUENCE [LARGE SCALE GENOMIC DNA]</scope>
    <source>
        <strain evidence="8 9">JCM 13495</strain>
    </source>
</reference>
<feature type="domain" description="ABC transmembrane type-1" evidence="7">
    <location>
        <begin position="27"/>
        <end position="206"/>
    </location>
</feature>
<dbReference type="PANTHER" id="PTHR30177">
    <property type="entry name" value="GLYCINE BETAINE/L-PROLINE TRANSPORT SYSTEM PERMEASE PROTEIN PROW"/>
    <property type="match status" value="1"/>
</dbReference>
<dbReference type="PANTHER" id="PTHR30177:SF33">
    <property type="entry name" value="POSSIBLE OSMOPROTECTANT (GLYCINE BETAINE_CARNITINE_CHOLINE_L-PROLINE) TRANSPORT INTEGRAL MEMBRANE PROTEIN ABC TRANSPORTER PROZ"/>
    <property type="match status" value="1"/>
</dbReference>
<dbReference type="RefSeq" id="WP_026641618.1">
    <property type="nucleotide sequence ID" value="NZ_JGZU01000015.1"/>
</dbReference>
<evidence type="ECO:0000256" key="1">
    <source>
        <dbReference type="ARBA" id="ARBA00004141"/>
    </source>
</evidence>
<evidence type="ECO:0000256" key="6">
    <source>
        <dbReference type="RuleBase" id="RU363032"/>
    </source>
</evidence>
<name>A0A087ECI3_9BIFI</name>
<evidence type="ECO:0000256" key="5">
    <source>
        <dbReference type="ARBA" id="ARBA00023136"/>
    </source>
</evidence>
<keyword evidence="4 6" id="KW-1133">Transmembrane helix</keyword>
<gene>
    <name evidence="8" type="ORF">BITS_0157</name>
</gene>
<accession>A0A087ECI3</accession>
<evidence type="ECO:0000256" key="3">
    <source>
        <dbReference type="ARBA" id="ARBA00022692"/>
    </source>
</evidence>
<comment type="similarity">
    <text evidence="6">Belongs to the binding-protein-dependent transport system permease family.</text>
</comment>
<feature type="transmembrane region" description="Helical" evidence="6">
    <location>
        <begin position="75"/>
        <end position="101"/>
    </location>
</feature>